<dbReference type="EMBL" id="FNKH01000002">
    <property type="protein sequence ID" value="SDQ58649.1"/>
    <property type="molecule type" value="Genomic_DNA"/>
</dbReference>
<dbReference type="Pfam" id="PF04203">
    <property type="entry name" value="Sortase"/>
    <property type="match status" value="1"/>
</dbReference>
<gene>
    <name evidence="3" type="ORF">SAMN04489742_1715</name>
</gene>
<feature type="region of interest" description="Disordered" evidence="2">
    <location>
        <begin position="1"/>
        <end position="72"/>
    </location>
</feature>
<dbReference type="CDD" id="cd05829">
    <property type="entry name" value="Sortase_F"/>
    <property type="match status" value="1"/>
</dbReference>
<dbReference type="Gene3D" id="2.40.260.10">
    <property type="entry name" value="Sortase"/>
    <property type="match status" value="1"/>
</dbReference>
<reference evidence="3 4" key="1">
    <citation type="submission" date="2016-10" db="EMBL/GenBank/DDBJ databases">
        <authorList>
            <person name="de Groot N.N."/>
        </authorList>
    </citation>
    <scope>NUCLEOTIDE SEQUENCE [LARGE SCALE GENOMIC DNA]</scope>
    <source>
        <strain evidence="3 4">DSM 20117</strain>
    </source>
</reference>
<dbReference type="GO" id="GO:0016787">
    <property type="term" value="F:hydrolase activity"/>
    <property type="evidence" value="ECO:0007669"/>
    <property type="project" value="UniProtKB-KW"/>
</dbReference>
<dbReference type="InterPro" id="IPR042001">
    <property type="entry name" value="Sortase_F"/>
</dbReference>
<name>A0A1H1C3D9_9MICC</name>
<evidence type="ECO:0000313" key="3">
    <source>
        <dbReference type="EMBL" id="SDQ58649.1"/>
    </source>
</evidence>
<evidence type="ECO:0000256" key="1">
    <source>
        <dbReference type="ARBA" id="ARBA00022801"/>
    </source>
</evidence>
<accession>A0A1H1C3D9</accession>
<dbReference type="AlphaFoldDB" id="A0A1H1C3D9"/>
<protein>
    <submittedName>
        <fullName evidence="3">Sortase (Surface protein transpeptidase)</fullName>
    </submittedName>
</protein>
<evidence type="ECO:0000313" key="4">
    <source>
        <dbReference type="Proteomes" id="UP000181917"/>
    </source>
</evidence>
<organism evidence="3 4">
    <name type="scientific">Crystallibacter crystallopoietes</name>
    <dbReference type="NCBI Taxonomy" id="37928"/>
    <lineage>
        <taxon>Bacteria</taxon>
        <taxon>Bacillati</taxon>
        <taxon>Actinomycetota</taxon>
        <taxon>Actinomycetes</taxon>
        <taxon>Micrococcales</taxon>
        <taxon>Micrococcaceae</taxon>
        <taxon>Crystallibacter</taxon>
    </lineage>
</organism>
<keyword evidence="1" id="KW-0378">Hydrolase</keyword>
<dbReference type="InterPro" id="IPR005754">
    <property type="entry name" value="Sortase"/>
</dbReference>
<feature type="compositionally biased region" description="Low complexity" evidence="2">
    <location>
        <begin position="37"/>
        <end position="46"/>
    </location>
</feature>
<dbReference type="SUPFAM" id="SSF63817">
    <property type="entry name" value="Sortase"/>
    <property type="match status" value="1"/>
</dbReference>
<proteinExistence type="predicted"/>
<dbReference type="InterPro" id="IPR023365">
    <property type="entry name" value="Sortase_dom-sf"/>
</dbReference>
<keyword evidence="4" id="KW-1185">Reference proteome</keyword>
<dbReference type="STRING" id="37928.SAMN04489742_1715"/>
<feature type="compositionally biased region" description="Low complexity" evidence="2">
    <location>
        <begin position="1"/>
        <end position="26"/>
    </location>
</feature>
<dbReference type="Proteomes" id="UP000181917">
    <property type="component" value="Unassembled WGS sequence"/>
</dbReference>
<dbReference type="NCBIfam" id="NF033748">
    <property type="entry name" value="class_F_sortase"/>
    <property type="match status" value="1"/>
</dbReference>
<sequence length="217" mass="22473">MAGCAAPATEPAVQAAPTAPASTSTARTEHPAPEPTPTTSSAAAATERPESALSAAPKQEKVQEPILPESPPVTVTIPSLGVQSQLLRLGLQNNGTLEVPPGDPGSPAGWYIHSPTPGERGPAVILGHVNAYGNGPGVFAGLRELKAGDTIEVDREDGTTAVFTVDRAEAYSKDTFPTETVYGNTAGSELRLITCDGYDSDTGRFDDNYVVYAKLVT</sequence>
<evidence type="ECO:0000256" key="2">
    <source>
        <dbReference type="SAM" id="MobiDB-lite"/>
    </source>
</evidence>